<sequence length="108" mass="12380">MTMSPWFAPLLTPSKKQRRAVRTRKKTGDEEDEGEEEEEVESISKEEVMYGRQQSRRDGGKEEDRYRGDGDAKQTRGLFEGRVSLLLFLVVLSPTVVGWDDTERQLGS</sequence>
<dbReference type="InParanoid" id="E4UWG9"/>
<keyword evidence="3" id="KW-1185">Reference proteome</keyword>
<proteinExistence type="predicted"/>
<dbReference type="RefSeq" id="XP_003172136.1">
    <property type="nucleotide sequence ID" value="XM_003172088.1"/>
</dbReference>
<dbReference type="EMBL" id="DS989825">
    <property type="protein sequence ID" value="EFR01725.1"/>
    <property type="molecule type" value="Genomic_DNA"/>
</dbReference>
<accession>E4UWG9</accession>
<reference evidence="3" key="1">
    <citation type="journal article" date="2012" name="MBio">
        <title>Comparative genome analysis of Trichophyton rubrum and related dermatophytes reveals candidate genes involved in infection.</title>
        <authorList>
            <person name="Martinez D.A."/>
            <person name="Oliver B.G."/>
            <person name="Graeser Y."/>
            <person name="Goldberg J.M."/>
            <person name="Li W."/>
            <person name="Martinez-Rossi N.M."/>
            <person name="Monod M."/>
            <person name="Shelest E."/>
            <person name="Barton R.C."/>
            <person name="Birch E."/>
            <person name="Brakhage A.A."/>
            <person name="Chen Z."/>
            <person name="Gurr S.J."/>
            <person name="Heiman D."/>
            <person name="Heitman J."/>
            <person name="Kosti I."/>
            <person name="Rossi A."/>
            <person name="Saif S."/>
            <person name="Samalova M."/>
            <person name="Saunders C.W."/>
            <person name="Shea T."/>
            <person name="Summerbell R.C."/>
            <person name="Xu J."/>
            <person name="Young S."/>
            <person name="Zeng Q."/>
            <person name="Birren B.W."/>
            <person name="Cuomo C.A."/>
            <person name="White T.C."/>
        </authorList>
    </citation>
    <scope>NUCLEOTIDE SEQUENCE [LARGE SCALE GENOMIC DNA]</scope>
    <source>
        <strain evidence="3">ATCC MYA-4604 / CBS 118893</strain>
    </source>
</reference>
<dbReference type="HOGENOM" id="CLU_2196311_0_0_1"/>
<feature type="compositionally biased region" description="Basic and acidic residues" evidence="1">
    <location>
        <begin position="42"/>
        <end position="74"/>
    </location>
</feature>
<gene>
    <name evidence="2" type="ORF">MGYG_09058</name>
</gene>
<organism evidence="3">
    <name type="scientific">Arthroderma gypseum (strain ATCC MYA-4604 / CBS 118893)</name>
    <name type="common">Microsporum gypseum</name>
    <dbReference type="NCBI Taxonomy" id="535722"/>
    <lineage>
        <taxon>Eukaryota</taxon>
        <taxon>Fungi</taxon>
        <taxon>Dikarya</taxon>
        <taxon>Ascomycota</taxon>
        <taxon>Pezizomycotina</taxon>
        <taxon>Eurotiomycetes</taxon>
        <taxon>Eurotiomycetidae</taxon>
        <taxon>Onygenales</taxon>
        <taxon>Arthrodermataceae</taxon>
        <taxon>Nannizzia</taxon>
    </lineage>
</organism>
<dbReference type="GeneID" id="10027404"/>
<evidence type="ECO:0000313" key="3">
    <source>
        <dbReference type="Proteomes" id="UP000002669"/>
    </source>
</evidence>
<evidence type="ECO:0000256" key="1">
    <source>
        <dbReference type="SAM" id="MobiDB-lite"/>
    </source>
</evidence>
<feature type="compositionally biased region" description="Acidic residues" evidence="1">
    <location>
        <begin position="29"/>
        <end position="41"/>
    </location>
</feature>
<feature type="compositionally biased region" description="Basic residues" evidence="1">
    <location>
        <begin position="15"/>
        <end position="25"/>
    </location>
</feature>
<feature type="region of interest" description="Disordered" evidence="1">
    <location>
        <begin position="1"/>
        <end position="74"/>
    </location>
</feature>
<evidence type="ECO:0000313" key="2">
    <source>
        <dbReference type="EMBL" id="EFR01725.1"/>
    </source>
</evidence>
<dbReference type="AlphaFoldDB" id="E4UWG9"/>
<dbReference type="VEuPathDB" id="FungiDB:MGYG_09058"/>
<protein>
    <submittedName>
        <fullName evidence="2">Uncharacterized protein</fullName>
    </submittedName>
</protein>
<name>E4UWG9_ARTGP</name>
<dbReference type="Proteomes" id="UP000002669">
    <property type="component" value="Unassembled WGS sequence"/>
</dbReference>